<accession>A0ABU8AHU5</accession>
<dbReference type="InterPro" id="IPR036640">
    <property type="entry name" value="ABC1_TM_sf"/>
</dbReference>
<feature type="domain" description="ABC transmembrane type-1" evidence="10">
    <location>
        <begin position="29"/>
        <end position="293"/>
    </location>
</feature>
<dbReference type="InterPro" id="IPR003439">
    <property type="entry name" value="ABC_transporter-like_ATP-bd"/>
</dbReference>
<evidence type="ECO:0000259" key="9">
    <source>
        <dbReference type="PROSITE" id="PS50893"/>
    </source>
</evidence>
<name>A0ABU8AHU5_9ACTN</name>
<dbReference type="SUPFAM" id="SSF90123">
    <property type="entry name" value="ABC transporter transmembrane region"/>
    <property type="match status" value="1"/>
</dbReference>
<keyword evidence="5 8" id="KW-1133">Transmembrane helix</keyword>
<protein>
    <submittedName>
        <fullName evidence="11">ABC transporter ATP-binding protein</fullName>
    </submittedName>
</protein>
<organism evidence="11 12">
    <name type="scientific">Streptomyces bottropensis</name>
    <dbReference type="NCBI Taxonomy" id="42235"/>
    <lineage>
        <taxon>Bacteria</taxon>
        <taxon>Bacillati</taxon>
        <taxon>Actinomycetota</taxon>
        <taxon>Actinomycetes</taxon>
        <taxon>Kitasatosporales</taxon>
        <taxon>Streptomycetaceae</taxon>
        <taxon>Streptomyces</taxon>
    </lineage>
</organism>
<feature type="region of interest" description="Disordered" evidence="7">
    <location>
        <begin position="570"/>
        <end position="618"/>
    </location>
</feature>
<evidence type="ECO:0000256" key="8">
    <source>
        <dbReference type="SAM" id="Phobius"/>
    </source>
</evidence>
<keyword evidence="2 8" id="KW-0812">Transmembrane</keyword>
<dbReference type="Gene3D" id="3.40.50.300">
    <property type="entry name" value="P-loop containing nucleotide triphosphate hydrolases"/>
    <property type="match status" value="1"/>
</dbReference>
<dbReference type="Proteomes" id="UP001310290">
    <property type="component" value="Unassembled WGS sequence"/>
</dbReference>
<keyword evidence="6 8" id="KW-0472">Membrane</keyword>
<dbReference type="GO" id="GO:0005524">
    <property type="term" value="F:ATP binding"/>
    <property type="evidence" value="ECO:0007669"/>
    <property type="project" value="UniProtKB-KW"/>
</dbReference>
<keyword evidence="3" id="KW-0547">Nucleotide-binding</keyword>
<evidence type="ECO:0000256" key="6">
    <source>
        <dbReference type="ARBA" id="ARBA00023136"/>
    </source>
</evidence>
<gene>
    <name evidence="11" type="ORF">QBA35_07675</name>
</gene>
<keyword evidence="12" id="KW-1185">Reference proteome</keyword>
<evidence type="ECO:0000256" key="7">
    <source>
        <dbReference type="SAM" id="MobiDB-lite"/>
    </source>
</evidence>
<evidence type="ECO:0000256" key="1">
    <source>
        <dbReference type="ARBA" id="ARBA00004651"/>
    </source>
</evidence>
<dbReference type="RefSeq" id="WP_005478548.1">
    <property type="nucleotide sequence ID" value="NZ_JARULZ010000001.1"/>
</dbReference>
<dbReference type="SUPFAM" id="SSF52540">
    <property type="entry name" value="P-loop containing nucleoside triphosphate hydrolases"/>
    <property type="match status" value="1"/>
</dbReference>
<evidence type="ECO:0000256" key="3">
    <source>
        <dbReference type="ARBA" id="ARBA00022741"/>
    </source>
</evidence>
<dbReference type="CDD" id="cd03228">
    <property type="entry name" value="ABCC_MRP_Like"/>
    <property type="match status" value="1"/>
</dbReference>
<dbReference type="EMBL" id="JARULZ010000001">
    <property type="protein sequence ID" value="MEH0633252.1"/>
    <property type="molecule type" value="Genomic_DNA"/>
</dbReference>
<dbReference type="GeneID" id="96269743"/>
<evidence type="ECO:0000259" key="10">
    <source>
        <dbReference type="PROSITE" id="PS50929"/>
    </source>
</evidence>
<comment type="caution">
    <text evidence="11">The sequence shown here is derived from an EMBL/GenBank/DDBJ whole genome shotgun (WGS) entry which is preliminary data.</text>
</comment>
<dbReference type="Gene3D" id="1.20.1560.10">
    <property type="entry name" value="ABC transporter type 1, transmembrane domain"/>
    <property type="match status" value="1"/>
</dbReference>
<dbReference type="InterPro" id="IPR039421">
    <property type="entry name" value="Type_1_exporter"/>
</dbReference>
<feature type="domain" description="ABC transporter" evidence="9">
    <location>
        <begin position="338"/>
        <end position="577"/>
    </location>
</feature>
<evidence type="ECO:0000313" key="12">
    <source>
        <dbReference type="Proteomes" id="UP001310290"/>
    </source>
</evidence>
<feature type="transmembrane region" description="Helical" evidence="8">
    <location>
        <begin position="140"/>
        <end position="160"/>
    </location>
</feature>
<comment type="subcellular location">
    <subcellularLocation>
        <location evidence="1">Cell membrane</location>
        <topology evidence="1">Multi-pass membrane protein</topology>
    </subcellularLocation>
</comment>
<dbReference type="PROSITE" id="PS50929">
    <property type="entry name" value="ABC_TM1F"/>
    <property type="match status" value="1"/>
</dbReference>
<sequence>MKRRDQREDRRAADRLLLTVVRRGGAWGAVLAATSLLLSGVYVVLPALMGRTVDAVLGSGDVTLWLTLSAVAVALLIVCDALDDYAGAVANARSTAWLRHTLLGHVLGMGPRATRRHTPGDLTARLVGNTSRAGSAPSGLVWAVTELIPPLGAVVALALIDPWLCLTFVAGLPLIVLVVHAFARDVSDVNDRYFAAQGRIATRLADALTGIRTITAAGTLARETDRVLAPLPELHRHGRGMWRALSRVSTRDAMIVPLLEIAVLAVAGLELARGRITPGQLLAATEYVVLATGVSSLVASVSKLALARATAGRVAEVMDSPPLTYGLARLPTGGGGRLEFRRVTVRAPEGATVLDGIDLEVPPGTLTAVVGRSGSGKSLLAALAGRLTDPDDGEIRLDGVPLRDLTHGDLRQAVAYGFERPTLLGETFTEAIALGPSPQRVPDEAVRDAAAIARADTFLRTMPDGYASAVATAPLSGGETQRVGLARAFAQSARVGRLLVLDDVTASLDTVTEHEITQVLTGSGPLATRTRLVVTHRASTAARADLVVWLDAGRVRRRDTHRALWTDPGYRAVFRPDGGTPRPHSSGNATSRPERPGPRPTASHDGGRPASQSHGGGR</sequence>
<dbReference type="PROSITE" id="PS50893">
    <property type="entry name" value="ABC_TRANSPORTER_2"/>
    <property type="match status" value="1"/>
</dbReference>
<feature type="transmembrane region" description="Helical" evidence="8">
    <location>
        <begin position="20"/>
        <end position="44"/>
    </location>
</feature>
<keyword evidence="4 11" id="KW-0067">ATP-binding</keyword>
<proteinExistence type="predicted"/>
<dbReference type="InterPro" id="IPR027417">
    <property type="entry name" value="P-loop_NTPase"/>
</dbReference>
<dbReference type="InterPro" id="IPR011527">
    <property type="entry name" value="ABC1_TM_dom"/>
</dbReference>
<dbReference type="SMART" id="SM00382">
    <property type="entry name" value="AAA"/>
    <property type="match status" value="1"/>
</dbReference>
<feature type="transmembrane region" description="Helical" evidence="8">
    <location>
        <begin position="166"/>
        <end position="183"/>
    </location>
</feature>
<reference evidence="11" key="1">
    <citation type="submission" date="2023-04" db="EMBL/GenBank/DDBJ databases">
        <title>Genomic diversity of scab-causing Streptomyces spp. in the province of Quebec, Canada.</title>
        <authorList>
            <person name="Biessy A."/>
            <person name="Cadieux M."/>
            <person name="Ciotola M."/>
            <person name="Filion M."/>
        </authorList>
    </citation>
    <scope>NUCLEOTIDE SEQUENCE</scope>
    <source>
        <strain evidence="11">B21-115</strain>
    </source>
</reference>
<dbReference type="InterPro" id="IPR003593">
    <property type="entry name" value="AAA+_ATPase"/>
</dbReference>
<dbReference type="Pfam" id="PF00664">
    <property type="entry name" value="ABC_membrane"/>
    <property type="match status" value="1"/>
</dbReference>
<evidence type="ECO:0000313" key="11">
    <source>
        <dbReference type="EMBL" id="MEH0633252.1"/>
    </source>
</evidence>
<feature type="transmembrane region" description="Helical" evidence="8">
    <location>
        <begin position="253"/>
        <end position="272"/>
    </location>
</feature>
<dbReference type="PANTHER" id="PTHR43394:SF1">
    <property type="entry name" value="ATP-BINDING CASSETTE SUB-FAMILY B MEMBER 10, MITOCHONDRIAL"/>
    <property type="match status" value="1"/>
</dbReference>
<evidence type="ECO:0000256" key="5">
    <source>
        <dbReference type="ARBA" id="ARBA00022989"/>
    </source>
</evidence>
<feature type="transmembrane region" description="Helical" evidence="8">
    <location>
        <begin position="64"/>
        <end position="83"/>
    </location>
</feature>
<dbReference type="Pfam" id="PF00005">
    <property type="entry name" value="ABC_tran"/>
    <property type="match status" value="1"/>
</dbReference>
<evidence type="ECO:0000256" key="4">
    <source>
        <dbReference type="ARBA" id="ARBA00022840"/>
    </source>
</evidence>
<evidence type="ECO:0000256" key="2">
    <source>
        <dbReference type="ARBA" id="ARBA00022692"/>
    </source>
</evidence>
<dbReference type="PANTHER" id="PTHR43394">
    <property type="entry name" value="ATP-DEPENDENT PERMEASE MDL1, MITOCHONDRIAL"/>
    <property type="match status" value="1"/>
</dbReference>